<name>A0AAV2NA66_9HYME</name>
<proteinExistence type="predicted"/>
<sequence>MRPRVGLLLFSHTDLRENGSIELDGSDDQVRETWRVVEGKRGEGRVCVMLSENEEPTTGPRAGFNGLLVYVRTYVFERERGEGIDAWPKDDKSFFRLIVLPPFESFDLAAIAVTWTERAVSVSRFRFLGNWSVRYVCVIGSKNPCQIWLPPDLYFAL</sequence>
<reference evidence="1" key="1">
    <citation type="submission" date="2024-04" db="EMBL/GenBank/DDBJ databases">
        <authorList>
            <consortium name="Molecular Ecology Group"/>
        </authorList>
    </citation>
    <scope>NUCLEOTIDE SEQUENCE</scope>
</reference>
<dbReference type="EMBL" id="OZ034835">
    <property type="protein sequence ID" value="CAL1676665.1"/>
    <property type="molecule type" value="Genomic_DNA"/>
</dbReference>
<dbReference type="Proteomes" id="UP001497644">
    <property type="component" value="Chromosome 12"/>
</dbReference>
<keyword evidence="2" id="KW-1185">Reference proteome</keyword>
<evidence type="ECO:0000313" key="2">
    <source>
        <dbReference type="Proteomes" id="UP001497644"/>
    </source>
</evidence>
<protein>
    <submittedName>
        <fullName evidence="1">Uncharacterized protein</fullName>
    </submittedName>
</protein>
<evidence type="ECO:0000313" key="1">
    <source>
        <dbReference type="EMBL" id="CAL1676665.1"/>
    </source>
</evidence>
<dbReference type="AlphaFoldDB" id="A0AAV2NA66"/>
<gene>
    <name evidence="1" type="ORF">LPLAT_LOCUS2807</name>
</gene>
<accession>A0AAV2NA66</accession>
<organism evidence="1 2">
    <name type="scientific">Lasius platythorax</name>
    <dbReference type="NCBI Taxonomy" id="488582"/>
    <lineage>
        <taxon>Eukaryota</taxon>
        <taxon>Metazoa</taxon>
        <taxon>Ecdysozoa</taxon>
        <taxon>Arthropoda</taxon>
        <taxon>Hexapoda</taxon>
        <taxon>Insecta</taxon>
        <taxon>Pterygota</taxon>
        <taxon>Neoptera</taxon>
        <taxon>Endopterygota</taxon>
        <taxon>Hymenoptera</taxon>
        <taxon>Apocrita</taxon>
        <taxon>Aculeata</taxon>
        <taxon>Formicoidea</taxon>
        <taxon>Formicidae</taxon>
        <taxon>Formicinae</taxon>
        <taxon>Lasius</taxon>
        <taxon>Lasius</taxon>
    </lineage>
</organism>